<sequence>MQETLKDYYDKFNKLIQEIRLLDISWDEKTEFLKDIAQDLIAEVVEIDSSDSFIRKSFNL</sequence>
<evidence type="ECO:0000313" key="2">
    <source>
        <dbReference type="Proteomes" id="UP000283586"/>
    </source>
</evidence>
<name>A0A415TNH4_9FIRM</name>
<dbReference type="EMBL" id="QRQN01000035">
    <property type="protein sequence ID" value="RHN03500.1"/>
    <property type="molecule type" value="Genomic_DNA"/>
</dbReference>
<evidence type="ECO:0000313" key="1">
    <source>
        <dbReference type="EMBL" id="RHN03500.1"/>
    </source>
</evidence>
<comment type="caution">
    <text evidence="1">The sequence shown here is derived from an EMBL/GenBank/DDBJ whole genome shotgun (WGS) entry which is preliminary data.</text>
</comment>
<protein>
    <submittedName>
        <fullName evidence="1">Uncharacterized protein</fullName>
    </submittedName>
</protein>
<dbReference type="Proteomes" id="UP000283586">
    <property type="component" value="Unassembled WGS sequence"/>
</dbReference>
<organism evidence="1 2">
    <name type="scientific">Roseburia intestinalis</name>
    <dbReference type="NCBI Taxonomy" id="166486"/>
    <lineage>
        <taxon>Bacteria</taxon>
        <taxon>Bacillati</taxon>
        <taxon>Bacillota</taxon>
        <taxon>Clostridia</taxon>
        <taxon>Lachnospirales</taxon>
        <taxon>Lachnospiraceae</taxon>
        <taxon>Roseburia</taxon>
    </lineage>
</organism>
<reference evidence="1 2" key="1">
    <citation type="submission" date="2018-08" db="EMBL/GenBank/DDBJ databases">
        <title>A genome reference for cultivated species of the human gut microbiota.</title>
        <authorList>
            <person name="Zou Y."/>
            <person name="Xue W."/>
            <person name="Luo G."/>
        </authorList>
    </citation>
    <scope>NUCLEOTIDE SEQUENCE [LARGE SCALE GENOMIC DNA]</scope>
    <source>
        <strain evidence="1 2">AF31-21AC</strain>
    </source>
</reference>
<dbReference type="AlphaFoldDB" id="A0A415TNH4"/>
<accession>A0A415TNH4</accession>
<gene>
    <name evidence="1" type="ORF">DWZ31_18440</name>
</gene>
<proteinExistence type="predicted"/>
<dbReference type="RefSeq" id="WP_118489447.1">
    <property type="nucleotide sequence ID" value="NZ_QRQN01000035.1"/>
</dbReference>